<organism evidence="1 2">
    <name type="scientific">Scortum barcoo</name>
    <name type="common">barcoo grunter</name>
    <dbReference type="NCBI Taxonomy" id="214431"/>
    <lineage>
        <taxon>Eukaryota</taxon>
        <taxon>Metazoa</taxon>
        <taxon>Chordata</taxon>
        <taxon>Craniata</taxon>
        <taxon>Vertebrata</taxon>
        <taxon>Euteleostomi</taxon>
        <taxon>Actinopterygii</taxon>
        <taxon>Neopterygii</taxon>
        <taxon>Teleostei</taxon>
        <taxon>Neoteleostei</taxon>
        <taxon>Acanthomorphata</taxon>
        <taxon>Eupercaria</taxon>
        <taxon>Centrarchiformes</taxon>
        <taxon>Terapontoidei</taxon>
        <taxon>Terapontidae</taxon>
        <taxon>Scortum</taxon>
    </lineage>
</organism>
<gene>
    <name evidence="1" type="ORF">L3Q82_020328</name>
</gene>
<protein>
    <submittedName>
        <fullName evidence="1">Uncharacterized protein</fullName>
    </submittedName>
</protein>
<reference evidence="1" key="1">
    <citation type="submission" date="2022-04" db="EMBL/GenBank/DDBJ databases">
        <title>Jade perch genome.</title>
        <authorList>
            <person name="Chao B."/>
        </authorList>
    </citation>
    <scope>NUCLEOTIDE SEQUENCE</scope>
    <source>
        <strain evidence="1">CB-2022</strain>
    </source>
</reference>
<name>A0ACB8V8B8_9TELE</name>
<comment type="caution">
    <text evidence="1">The sequence shown here is derived from an EMBL/GenBank/DDBJ whole genome shotgun (WGS) entry which is preliminary data.</text>
</comment>
<keyword evidence="2" id="KW-1185">Reference proteome</keyword>
<feature type="non-terminal residue" evidence="1">
    <location>
        <position position="1"/>
    </location>
</feature>
<accession>A0ACB8V8B8</accession>
<proteinExistence type="predicted"/>
<sequence>YLTKRKNMSFRGGGGRGGGRGGGFNRGGGGRGGFGRGGGRGGFNRQQDFGPPEYVVALGEFMHPCEDDIVCKCTTEENKVPYFNAPVYLENKEQIGKVDEIFGQLRDFYFSVKLSDNMKASSFKKLQKFYIDPMKLLPLQRFLPRPPGEKGPPRGGRGGGRGGGGRGGGFRGGRGGGGRGGGFGGGRGGGFGGGRGGGFGGGRGGGFRGRGGGGGRGFRGWPFSQVFTKVLFSFFGVKTTRCSGSIHCASVVLNKVFVPQVIKCKAAVAWEPGKPLSIEEVEVAPPKAHEVRIKIFATGVCHTDAYTLSGSDPEGLFPVILGHEGAGTVESVGEGVTKFKPGDTVIPLYVPQCGECKFCKNPKTNLCQKIRVTQGQGLLTDKTSRFTCKGKQVFHFMGTSTFSEYTVVADISLAKVDEKAPLDKVCLLGCGISTGYGAALNTAKVEPGSTCAVFGLGAVGLAVIMGCKVAGATRIIGVDINPAKFDKAKEFGATEFVNPKDHSKPIQEVLVEMTDGGVDYSFECIGNVQIMRAALEACHKGWGESVIIGVAGAGQEISTRPFQLVTGRVWRGTAFGGWKSVESVPKLVEDYMNKKLKVSTSVPANTEKEKGETAIQKVVNPEAYIKHPLQNKWALWFFKNDKSKTWQANLRLISKFDTVEDFWALYNHIQLSSNLMSGCDYSLFKDGIEPMWEDDRNRRGGRWLITLSKQQRRSDLDRFWLETVSFVSCLVGEAFDDHSDDDVCGAVINVRAKGDKIAIWTTDYENKDAITHIGRVYKERLGVPPKVIIGYQSHADTATKSGSTTKNKFVA</sequence>
<dbReference type="EMBL" id="CM041554">
    <property type="protein sequence ID" value="KAI3351478.1"/>
    <property type="molecule type" value="Genomic_DNA"/>
</dbReference>
<evidence type="ECO:0000313" key="2">
    <source>
        <dbReference type="Proteomes" id="UP000831701"/>
    </source>
</evidence>
<dbReference type="Proteomes" id="UP000831701">
    <property type="component" value="Chromosome 24"/>
</dbReference>
<evidence type="ECO:0000313" key="1">
    <source>
        <dbReference type="EMBL" id="KAI3351478.1"/>
    </source>
</evidence>